<dbReference type="PANTHER" id="PTHR32502">
    <property type="entry name" value="N-ACETYLGALACTOSAMINE PERMEASE II COMPONENT-RELATED"/>
    <property type="match status" value="1"/>
</dbReference>
<dbReference type="Pfam" id="PF03613">
    <property type="entry name" value="EIID-AGA"/>
    <property type="match status" value="1"/>
</dbReference>
<sequence length="367" mass="40087">MIIIKALLLAIAANLASGRVWSPVTWPFCYPLINGTVVGFILGDPLLGLMAGATINLAYIGWISAGGTMPSNIGIAGVYGTAITILAKATPELAITLAIPIGLLGVLLWNLQMTLNVFWVHRLDANAEKGEINKIFFNAWLFPQLTALVVNGTPAFILMFLGGEFFNRLLNQIPQAFVNALSVTGNLLPALGVAMLLNYLGKKKMIPFFVIGFFLTTFLDLGIMAIAILGGCVAVIVYYASTEKAAEEYEDIPEEEPKTELKIRLRKSDLIKHWLIGLGAEVGYNYERMQASGNVLAMLPVIRRLYTDPEDIKAALKRYLVFFNTEPSFIGNIIPGICASLEEERANGADISDEMINGLRMHSAFWA</sequence>
<comment type="subcellular location">
    <subcellularLocation>
        <location evidence="1">Cell membrane</location>
        <topology evidence="1">Multi-pass membrane protein</topology>
    </subcellularLocation>
</comment>
<evidence type="ECO:0000256" key="9">
    <source>
        <dbReference type="SAM" id="Phobius"/>
    </source>
</evidence>
<keyword evidence="4" id="KW-0762">Sugar transport</keyword>
<evidence type="ECO:0000256" key="2">
    <source>
        <dbReference type="ARBA" id="ARBA00022448"/>
    </source>
</evidence>
<evidence type="ECO:0000256" key="3">
    <source>
        <dbReference type="ARBA" id="ARBA00022475"/>
    </source>
</evidence>
<evidence type="ECO:0000313" key="11">
    <source>
        <dbReference type="Proteomes" id="UP000037392"/>
    </source>
</evidence>
<dbReference type="PROSITE" id="PS51106">
    <property type="entry name" value="PTS_EIIC_TYPE_4"/>
    <property type="match status" value="1"/>
</dbReference>
<feature type="transmembrane region" description="Helical" evidence="9">
    <location>
        <begin position="181"/>
        <end position="201"/>
    </location>
</feature>
<dbReference type="InterPro" id="IPR004700">
    <property type="entry name" value="PTS_IIC_man"/>
</dbReference>
<keyword evidence="6 9" id="KW-0812">Transmembrane</keyword>
<keyword evidence="5" id="KW-0598">Phosphotransferase system</keyword>
<feature type="transmembrane region" description="Helical" evidence="9">
    <location>
        <begin position="93"/>
        <end position="119"/>
    </location>
</feature>
<dbReference type="Pfam" id="PF03609">
    <property type="entry name" value="EII-Sor"/>
    <property type="match status" value="1"/>
</dbReference>
<dbReference type="InterPro" id="IPR004704">
    <property type="entry name" value="PTS_IID_man"/>
</dbReference>
<gene>
    <name evidence="10" type="ORF">HMPREF9470_00651</name>
</gene>
<evidence type="ECO:0000256" key="8">
    <source>
        <dbReference type="ARBA" id="ARBA00023136"/>
    </source>
</evidence>
<dbReference type="Proteomes" id="UP000037392">
    <property type="component" value="Unassembled WGS sequence"/>
</dbReference>
<dbReference type="PANTHER" id="PTHR32502:SF8">
    <property type="entry name" value="N-ACETYLGALACTOSAMINE PERMEASE IIC COMPONENT 1"/>
    <property type="match status" value="1"/>
</dbReference>
<evidence type="ECO:0000256" key="6">
    <source>
        <dbReference type="ARBA" id="ARBA00022692"/>
    </source>
</evidence>
<keyword evidence="2" id="KW-0813">Transport</keyword>
<organism evidence="10 11">
    <name type="scientific">[Clostridium] citroniae WAL-19142</name>
    <dbReference type="NCBI Taxonomy" id="742734"/>
    <lineage>
        <taxon>Bacteria</taxon>
        <taxon>Bacillati</taxon>
        <taxon>Bacillota</taxon>
        <taxon>Clostridia</taxon>
        <taxon>Lachnospirales</taxon>
        <taxon>Lachnospiraceae</taxon>
        <taxon>Enterocloster</taxon>
    </lineage>
</organism>
<evidence type="ECO:0000256" key="1">
    <source>
        <dbReference type="ARBA" id="ARBA00004651"/>
    </source>
</evidence>
<dbReference type="GeneID" id="93165494"/>
<dbReference type="GO" id="GO:0005886">
    <property type="term" value="C:plasma membrane"/>
    <property type="evidence" value="ECO:0007669"/>
    <property type="project" value="UniProtKB-SubCell"/>
</dbReference>
<comment type="caution">
    <text evidence="10">The sequence shown here is derived from an EMBL/GenBank/DDBJ whole genome shotgun (WGS) entry which is preliminary data.</text>
</comment>
<proteinExistence type="predicted"/>
<evidence type="ECO:0000256" key="7">
    <source>
        <dbReference type="ARBA" id="ARBA00022989"/>
    </source>
</evidence>
<evidence type="ECO:0000313" key="10">
    <source>
        <dbReference type="EMBL" id="KMW08754.1"/>
    </source>
</evidence>
<keyword evidence="8 9" id="KW-0472">Membrane</keyword>
<dbReference type="EMBL" id="ADLK01000078">
    <property type="protein sequence ID" value="KMW08754.1"/>
    <property type="molecule type" value="Genomic_DNA"/>
</dbReference>
<feature type="transmembrane region" description="Helical" evidence="9">
    <location>
        <begin position="69"/>
        <end position="87"/>
    </location>
</feature>
<feature type="transmembrane region" description="Helical" evidence="9">
    <location>
        <begin position="140"/>
        <end position="161"/>
    </location>
</feature>
<keyword evidence="3" id="KW-1003">Cell membrane</keyword>
<feature type="transmembrane region" description="Helical" evidence="9">
    <location>
        <begin position="208"/>
        <end position="240"/>
    </location>
</feature>
<evidence type="ECO:0000256" key="4">
    <source>
        <dbReference type="ARBA" id="ARBA00022597"/>
    </source>
</evidence>
<protein>
    <submittedName>
        <fullName evidence="10">Uncharacterized protein</fullName>
    </submittedName>
</protein>
<evidence type="ECO:0000256" key="5">
    <source>
        <dbReference type="ARBA" id="ARBA00022683"/>
    </source>
</evidence>
<dbReference type="RefSeq" id="WP_242849212.1">
    <property type="nucleotide sequence ID" value="NZ_KQ235875.1"/>
</dbReference>
<name>A0A0J9B8P9_9FIRM</name>
<dbReference type="AlphaFoldDB" id="A0A0J9B8P9"/>
<dbReference type="GO" id="GO:0009401">
    <property type="term" value="P:phosphoenolpyruvate-dependent sugar phosphotransferase system"/>
    <property type="evidence" value="ECO:0007669"/>
    <property type="project" value="UniProtKB-KW"/>
</dbReference>
<reference evidence="10 11" key="1">
    <citation type="submission" date="2011-04" db="EMBL/GenBank/DDBJ databases">
        <title>The Genome Sequence of Clostridium citroniae WAL-19142.</title>
        <authorList>
            <consortium name="The Broad Institute Genome Sequencing Platform"/>
            <person name="Earl A."/>
            <person name="Ward D."/>
            <person name="Feldgarden M."/>
            <person name="Gevers D."/>
            <person name="Warren Y.A."/>
            <person name="Tyrrell K.L."/>
            <person name="Citron D.M."/>
            <person name="Goldstein E.J."/>
            <person name="Daigneault M."/>
            <person name="Allen-Vercoe E."/>
            <person name="Young S.K."/>
            <person name="Zeng Q."/>
            <person name="Gargeya S."/>
            <person name="Fitzgerald M."/>
            <person name="Haas B."/>
            <person name="Abouelleil A."/>
            <person name="Alvarado L."/>
            <person name="Arachchi H.M."/>
            <person name="Berlin A."/>
            <person name="Brown A."/>
            <person name="Chapman S.B."/>
            <person name="Chen Z."/>
            <person name="Dunbar C."/>
            <person name="Freedman E."/>
            <person name="Gearin G."/>
            <person name="Gellesch M."/>
            <person name="Goldberg J."/>
            <person name="Griggs A."/>
            <person name="Gujja S."/>
            <person name="Heilman E.R."/>
            <person name="Heiman D."/>
            <person name="Howarth C."/>
            <person name="Larson L."/>
            <person name="Lui A."/>
            <person name="MacDonald P.J."/>
            <person name="Mehta T."/>
            <person name="Montmayeur A."/>
            <person name="Murphy C."/>
            <person name="Neiman D."/>
            <person name="Pearson M."/>
            <person name="Priest M."/>
            <person name="Roberts A."/>
            <person name="Saif S."/>
            <person name="Shea T."/>
            <person name="Shenoy N."/>
            <person name="Sisk P."/>
            <person name="Stolte C."/>
            <person name="Sykes S."/>
            <person name="White J."/>
            <person name="Yandava C."/>
            <person name="Wortman J."/>
            <person name="Nusbaum C."/>
            <person name="Birren B."/>
        </authorList>
    </citation>
    <scope>NUCLEOTIDE SEQUENCE [LARGE SCALE GENOMIC DNA]</scope>
    <source>
        <strain evidence="10 11">WAL-19142</strain>
    </source>
</reference>
<accession>A0A0J9B8P9</accession>
<dbReference type="InterPro" id="IPR050303">
    <property type="entry name" value="GatZ_KbaZ_carbometab"/>
</dbReference>
<keyword evidence="7 9" id="KW-1133">Transmembrane helix</keyword>
<dbReference type="PROSITE" id="PS51108">
    <property type="entry name" value="PTS_EIID"/>
    <property type="match status" value="1"/>
</dbReference>
<dbReference type="PATRIC" id="fig|742734.4.peg.695"/>